<comment type="function">
    <text evidence="11">Receptor for NPAF (A-18-F-amide) and NPFF (F-8-F-amide) neuropeptides, also known as morphine-modulating peptides. Can also be activated by a variety of naturally occurring or synthetic FMRF-amide like ligands. This receptor mediates its action by association with G proteins that activate a phosphatidylinositol-calcium second messenger system.</text>
</comment>
<keyword evidence="6 14" id="KW-0472">Membrane</keyword>
<keyword evidence="9" id="KW-0325">Glycoprotein</keyword>
<evidence type="ECO:0000256" key="6">
    <source>
        <dbReference type="ARBA" id="ARBA00023136"/>
    </source>
</evidence>
<dbReference type="SMART" id="SM01381">
    <property type="entry name" value="7TM_GPCR_Srsx"/>
    <property type="match status" value="1"/>
</dbReference>
<feature type="domain" description="G-protein coupled receptors family 1 profile" evidence="15">
    <location>
        <begin position="62"/>
        <end position="326"/>
    </location>
</feature>
<reference evidence="16" key="1">
    <citation type="submission" date="2022-11" db="UniProtKB">
        <authorList>
            <consortium name="EnsemblMetazoa"/>
        </authorList>
    </citation>
    <scope>IDENTIFICATION</scope>
</reference>
<dbReference type="PROSITE" id="PS50262">
    <property type="entry name" value="G_PROTEIN_RECEP_F1_2"/>
    <property type="match status" value="1"/>
</dbReference>
<evidence type="ECO:0000313" key="17">
    <source>
        <dbReference type="Proteomes" id="UP000887568"/>
    </source>
</evidence>
<evidence type="ECO:0000256" key="1">
    <source>
        <dbReference type="ARBA" id="ARBA00004651"/>
    </source>
</evidence>
<feature type="transmembrane region" description="Helical" evidence="14">
    <location>
        <begin position="161"/>
        <end position="179"/>
    </location>
</feature>
<evidence type="ECO:0000256" key="9">
    <source>
        <dbReference type="ARBA" id="ARBA00023180"/>
    </source>
</evidence>
<feature type="region of interest" description="Disordered" evidence="13">
    <location>
        <begin position="350"/>
        <end position="393"/>
    </location>
</feature>
<feature type="transmembrane region" description="Helical" evidence="14">
    <location>
        <begin position="267"/>
        <end position="285"/>
    </location>
</feature>
<dbReference type="SUPFAM" id="SSF81321">
    <property type="entry name" value="Family A G protein-coupled receptor-like"/>
    <property type="match status" value="1"/>
</dbReference>
<evidence type="ECO:0000256" key="7">
    <source>
        <dbReference type="ARBA" id="ARBA00023157"/>
    </source>
</evidence>
<dbReference type="InterPro" id="IPR005395">
    <property type="entry name" value="NPFF_rcpt"/>
</dbReference>
<keyword evidence="3 12" id="KW-0812">Transmembrane</keyword>
<evidence type="ECO:0000256" key="5">
    <source>
        <dbReference type="ARBA" id="ARBA00023040"/>
    </source>
</evidence>
<evidence type="ECO:0000256" key="3">
    <source>
        <dbReference type="ARBA" id="ARBA00022692"/>
    </source>
</evidence>
<evidence type="ECO:0000256" key="13">
    <source>
        <dbReference type="SAM" id="MobiDB-lite"/>
    </source>
</evidence>
<name>A0A913Z022_PATMI</name>
<feature type="transmembrane region" description="Helical" evidence="14">
    <location>
        <begin position="82"/>
        <end position="102"/>
    </location>
</feature>
<feature type="transmembrane region" description="Helical" evidence="14">
    <location>
        <begin position="305"/>
        <end position="329"/>
    </location>
</feature>
<comment type="similarity">
    <text evidence="12">Belongs to the G-protein coupled receptor 1 family.</text>
</comment>
<dbReference type="Proteomes" id="UP000887568">
    <property type="component" value="Unplaced"/>
</dbReference>
<dbReference type="PROSITE" id="PS00237">
    <property type="entry name" value="G_PROTEIN_RECEP_F1_1"/>
    <property type="match status" value="1"/>
</dbReference>
<sequence>MTTTVVSGLLLELTTMENYTEELNTTEPSSGGGGGGSASLFPYPVWLMPVILGIMVLVGVVGNLLVIFVIVRASQRTVTNYYIFNLAVADILFLVFCAPKTAEDYSATGFHFGGFMCKIVLYMQYVTSHSTCCLLAAMSMDRFQAIVRPLKSLKTRTLQTAVITSLFIWLSAFLLYIPYPLYFEIQYINWGGAVNPYCLINWPSQTVSDVYKVMTFLFPYALPLTVIAVCYSAMLRHLWQRVAPSDAISGPANAANAERNLRQKRKITWMVLTVVIVFAVCWFPTQFYSLWEYFGPTFKRTDTTLHLRTAGFVLSYANSCANPFIYAFLGENFRKSFRKAFHRCFKKAGGDRHGNGRGGATGGTQGSSSVAGPSTTRAGNVTQMSSMPSRTDV</sequence>
<dbReference type="Pfam" id="PF00001">
    <property type="entry name" value="7tm_1"/>
    <property type="match status" value="1"/>
</dbReference>
<feature type="compositionally biased region" description="Gly residues" evidence="13">
    <location>
        <begin position="356"/>
        <end position="365"/>
    </location>
</feature>
<dbReference type="GeneID" id="119719087"/>
<feature type="transmembrane region" description="Helical" evidence="14">
    <location>
        <begin position="122"/>
        <end position="140"/>
    </location>
</feature>
<evidence type="ECO:0000256" key="14">
    <source>
        <dbReference type="SAM" id="Phobius"/>
    </source>
</evidence>
<dbReference type="GO" id="GO:0005886">
    <property type="term" value="C:plasma membrane"/>
    <property type="evidence" value="ECO:0007669"/>
    <property type="project" value="UniProtKB-SubCell"/>
</dbReference>
<evidence type="ECO:0000259" key="15">
    <source>
        <dbReference type="PROSITE" id="PS50262"/>
    </source>
</evidence>
<feature type="transmembrane region" description="Helical" evidence="14">
    <location>
        <begin position="46"/>
        <end position="70"/>
    </location>
</feature>
<dbReference type="GO" id="GO:0008188">
    <property type="term" value="F:neuropeptide receptor activity"/>
    <property type="evidence" value="ECO:0007669"/>
    <property type="project" value="InterPro"/>
</dbReference>
<feature type="compositionally biased region" description="Polar residues" evidence="13">
    <location>
        <begin position="373"/>
        <end position="393"/>
    </location>
</feature>
<dbReference type="OrthoDB" id="2132067at2759"/>
<keyword evidence="5 12" id="KW-0297">G-protein coupled receptor</keyword>
<evidence type="ECO:0000256" key="10">
    <source>
        <dbReference type="ARBA" id="ARBA00023224"/>
    </source>
</evidence>
<dbReference type="PANTHER" id="PTHR45695:SF23">
    <property type="entry name" value="GALANIN-LIKE G-PROTEIN COUPLED RECEPTOR NPR-9"/>
    <property type="match status" value="1"/>
</dbReference>
<dbReference type="AlphaFoldDB" id="A0A913Z022"/>
<keyword evidence="2" id="KW-1003">Cell membrane</keyword>
<evidence type="ECO:0000256" key="11">
    <source>
        <dbReference type="ARBA" id="ARBA00025478"/>
    </source>
</evidence>
<evidence type="ECO:0000256" key="4">
    <source>
        <dbReference type="ARBA" id="ARBA00022989"/>
    </source>
</evidence>
<keyword evidence="7" id="KW-1015">Disulfide bond</keyword>
<dbReference type="RefSeq" id="XP_038044331.1">
    <property type="nucleotide sequence ID" value="XM_038188403.1"/>
</dbReference>
<keyword evidence="10 12" id="KW-0807">Transducer</keyword>
<dbReference type="PRINTS" id="PR00237">
    <property type="entry name" value="GPCRRHODOPSN"/>
</dbReference>
<evidence type="ECO:0000256" key="12">
    <source>
        <dbReference type="RuleBase" id="RU000688"/>
    </source>
</evidence>
<feature type="transmembrane region" description="Helical" evidence="14">
    <location>
        <begin position="217"/>
        <end position="235"/>
    </location>
</feature>
<dbReference type="OMA" id="TWMVLTV"/>
<keyword evidence="4 14" id="KW-1133">Transmembrane helix</keyword>
<dbReference type="InterPro" id="IPR000276">
    <property type="entry name" value="GPCR_Rhodpsn"/>
</dbReference>
<comment type="subcellular location">
    <subcellularLocation>
        <location evidence="1">Cell membrane</location>
        <topology evidence="1">Multi-pass membrane protein</topology>
    </subcellularLocation>
</comment>
<evidence type="ECO:0000313" key="16">
    <source>
        <dbReference type="EnsemblMetazoa" id="XP_038044331.1"/>
    </source>
</evidence>
<evidence type="ECO:0000256" key="8">
    <source>
        <dbReference type="ARBA" id="ARBA00023170"/>
    </source>
</evidence>
<dbReference type="EnsemblMetazoa" id="XM_038188403.1">
    <property type="protein sequence ID" value="XP_038044331.1"/>
    <property type="gene ID" value="LOC119719087"/>
</dbReference>
<dbReference type="PRINTS" id="PR01570">
    <property type="entry name" value="NPFFRECEPTOR"/>
</dbReference>
<organism evidence="16 17">
    <name type="scientific">Patiria miniata</name>
    <name type="common">Bat star</name>
    <name type="synonym">Asterina miniata</name>
    <dbReference type="NCBI Taxonomy" id="46514"/>
    <lineage>
        <taxon>Eukaryota</taxon>
        <taxon>Metazoa</taxon>
        <taxon>Echinodermata</taxon>
        <taxon>Eleutherozoa</taxon>
        <taxon>Asterozoa</taxon>
        <taxon>Asteroidea</taxon>
        <taxon>Valvatacea</taxon>
        <taxon>Valvatida</taxon>
        <taxon>Asterinidae</taxon>
        <taxon>Patiria</taxon>
    </lineage>
</organism>
<proteinExistence type="inferred from homology"/>
<evidence type="ECO:0000256" key="2">
    <source>
        <dbReference type="ARBA" id="ARBA00022475"/>
    </source>
</evidence>
<protein>
    <recommendedName>
        <fullName evidence="15">G-protein coupled receptors family 1 profile domain-containing protein</fullName>
    </recommendedName>
</protein>
<accession>A0A913Z022</accession>
<dbReference type="PANTHER" id="PTHR45695">
    <property type="entry name" value="LEUCOKININ RECEPTOR-RELATED"/>
    <property type="match status" value="1"/>
</dbReference>
<keyword evidence="8 12" id="KW-0675">Receptor</keyword>
<dbReference type="Gene3D" id="1.20.1070.10">
    <property type="entry name" value="Rhodopsin 7-helix transmembrane proteins"/>
    <property type="match status" value="1"/>
</dbReference>
<keyword evidence="17" id="KW-1185">Reference proteome</keyword>
<dbReference type="InterPro" id="IPR017452">
    <property type="entry name" value="GPCR_Rhodpsn_7TM"/>
</dbReference>